<gene>
    <name evidence="3" type="ORF">MJB10_11460</name>
</gene>
<dbReference type="Gene3D" id="3.30.1490.480">
    <property type="entry name" value="Endolytic murein transglycosylase"/>
    <property type="match status" value="1"/>
</dbReference>
<sequence length="180" mass="19504">MFKNRSLVTGMGIGIIVGALLLQVMLGRSSAPGNSGISMDEMDPQKLKVETSKYFQVFDLNVKMYTQAELDVAVQKKLKDEADKQAAASKGQEQSKPSPQASPQPTAQTSTSKVVIYIQPNLDATAVADLLVKSGVVTDRKAFVTELDKHGGSTKLQIGYHEFEGVMDMQKIVSNLITVQ</sequence>
<keyword evidence="4" id="KW-1185">Reference proteome</keyword>
<dbReference type="EMBL" id="CP130319">
    <property type="protein sequence ID" value="WNR46673.1"/>
    <property type="molecule type" value="Genomic_DNA"/>
</dbReference>
<dbReference type="AlphaFoldDB" id="A0AA96LSV3"/>
<protein>
    <recommendedName>
        <fullName evidence="5">Aminodeoxychorismate lyase</fullName>
    </recommendedName>
</protein>
<evidence type="ECO:0000313" key="4">
    <source>
        <dbReference type="Proteomes" id="UP001304650"/>
    </source>
</evidence>
<feature type="region of interest" description="Disordered" evidence="1">
    <location>
        <begin position="82"/>
        <end position="108"/>
    </location>
</feature>
<dbReference type="RefSeq" id="WP_314804924.1">
    <property type="nucleotide sequence ID" value="NZ_CP130319.1"/>
</dbReference>
<accession>A0AA96LSV3</accession>
<keyword evidence="2" id="KW-1133">Transmembrane helix</keyword>
<reference evidence="3" key="1">
    <citation type="submission" date="2022-02" db="EMBL/GenBank/DDBJ databases">
        <title>Paenibacillus sp. MBLB1832 Whole Genome Shotgun Sequencing.</title>
        <authorList>
            <person name="Hwang C.Y."/>
            <person name="Cho E.-S."/>
            <person name="Seo M.-J."/>
        </authorList>
    </citation>
    <scope>NUCLEOTIDE SEQUENCE</scope>
    <source>
        <strain evidence="3">MBLB1832</strain>
    </source>
</reference>
<keyword evidence="2" id="KW-0812">Transmembrane</keyword>
<feature type="transmembrane region" description="Helical" evidence="2">
    <location>
        <begin position="7"/>
        <end position="26"/>
    </location>
</feature>
<keyword evidence="2" id="KW-0472">Membrane</keyword>
<evidence type="ECO:0000256" key="2">
    <source>
        <dbReference type="SAM" id="Phobius"/>
    </source>
</evidence>
<evidence type="ECO:0000313" key="3">
    <source>
        <dbReference type="EMBL" id="WNR46673.1"/>
    </source>
</evidence>
<feature type="compositionally biased region" description="Low complexity" evidence="1">
    <location>
        <begin position="94"/>
        <end position="108"/>
    </location>
</feature>
<dbReference type="KEGG" id="proo:MJB10_11460"/>
<evidence type="ECO:0008006" key="5">
    <source>
        <dbReference type="Google" id="ProtNLM"/>
    </source>
</evidence>
<evidence type="ECO:0000256" key="1">
    <source>
        <dbReference type="SAM" id="MobiDB-lite"/>
    </source>
</evidence>
<name>A0AA96LSV3_9BACL</name>
<organism evidence="3 4">
    <name type="scientific">Paenibacillus roseopurpureus</name>
    <dbReference type="NCBI Taxonomy" id="2918901"/>
    <lineage>
        <taxon>Bacteria</taxon>
        <taxon>Bacillati</taxon>
        <taxon>Bacillota</taxon>
        <taxon>Bacilli</taxon>
        <taxon>Bacillales</taxon>
        <taxon>Paenibacillaceae</taxon>
        <taxon>Paenibacillus</taxon>
    </lineage>
</organism>
<dbReference type="Proteomes" id="UP001304650">
    <property type="component" value="Chromosome"/>
</dbReference>
<proteinExistence type="predicted"/>